<name>A0ACA9MI99_9GLOM</name>
<comment type="caution">
    <text evidence="1">The sequence shown here is derived from an EMBL/GenBank/DDBJ whole genome shotgun (WGS) entry which is preliminary data.</text>
</comment>
<dbReference type="EMBL" id="CAJVPT010013143">
    <property type="protein sequence ID" value="CAG8593243.1"/>
    <property type="molecule type" value="Genomic_DNA"/>
</dbReference>
<organism evidence="1 2">
    <name type="scientific">Acaulospora colombiana</name>
    <dbReference type="NCBI Taxonomy" id="27376"/>
    <lineage>
        <taxon>Eukaryota</taxon>
        <taxon>Fungi</taxon>
        <taxon>Fungi incertae sedis</taxon>
        <taxon>Mucoromycota</taxon>
        <taxon>Glomeromycotina</taxon>
        <taxon>Glomeromycetes</taxon>
        <taxon>Diversisporales</taxon>
        <taxon>Acaulosporaceae</taxon>
        <taxon>Acaulospora</taxon>
    </lineage>
</organism>
<dbReference type="Proteomes" id="UP000789525">
    <property type="component" value="Unassembled WGS sequence"/>
</dbReference>
<evidence type="ECO:0000313" key="1">
    <source>
        <dbReference type="EMBL" id="CAG8593243.1"/>
    </source>
</evidence>
<reference evidence="1" key="1">
    <citation type="submission" date="2021-06" db="EMBL/GenBank/DDBJ databases">
        <authorList>
            <person name="Kallberg Y."/>
            <person name="Tangrot J."/>
            <person name="Rosling A."/>
        </authorList>
    </citation>
    <scope>NUCLEOTIDE SEQUENCE</scope>
    <source>
        <strain evidence="1">CL356</strain>
    </source>
</reference>
<evidence type="ECO:0000313" key="2">
    <source>
        <dbReference type="Proteomes" id="UP000789525"/>
    </source>
</evidence>
<protein>
    <submittedName>
        <fullName evidence="1">16534_t:CDS:1</fullName>
    </submittedName>
</protein>
<sequence length="180" mass="19428">MRRNAYERTMHTHPAGPSTIRQVNTPSGDEVSSSSLTKARPDLQFVSVPVTPIGDVQALVTKHLDLSVGTDTSRLGSTTIHHDPSGILRVEVAAIGSHDGGAVSRPRGVSILRSTEDTTVIAKRERIANFMVPESRRLKAPAVREERGEQSSLHCLTLSSFRHGHGPSTRDGPGWMPSPV</sequence>
<gene>
    <name evidence="1" type="ORF">ACOLOM_LOCUS6404</name>
</gene>
<proteinExistence type="predicted"/>
<keyword evidence="2" id="KW-1185">Reference proteome</keyword>
<accession>A0ACA9MI99</accession>